<dbReference type="GO" id="GO:0005886">
    <property type="term" value="C:plasma membrane"/>
    <property type="evidence" value="ECO:0007669"/>
    <property type="project" value="UniProtKB-SubCell"/>
</dbReference>
<keyword evidence="1" id="KW-1278">Translocase</keyword>
<feature type="domain" description="NADH-quinone oxidoreductase subunit D" evidence="2">
    <location>
        <begin position="330"/>
        <end position="404"/>
    </location>
</feature>
<comment type="subcellular location">
    <subcellularLocation>
        <location evidence="1">Cell membrane</location>
        <topology evidence="1">Peripheral membrane protein</topology>
        <orientation evidence="1">Cytoplasmic side</orientation>
    </subcellularLocation>
</comment>
<dbReference type="AlphaFoldDB" id="A0A948RRD3"/>
<keyword evidence="1" id="KW-0874">Quinone</keyword>
<dbReference type="GO" id="GO:0050136">
    <property type="term" value="F:NADH dehydrogenase (quinone) (non-electrogenic) activity"/>
    <property type="evidence" value="ECO:0007669"/>
    <property type="project" value="UniProtKB-UniRule"/>
</dbReference>
<dbReference type="NCBIfam" id="NF008974">
    <property type="entry name" value="PRK12322.1"/>
    <property type="match status" value="1"/>
</dbReference>
<keyword evidence="1" id="KW-0520">NAD</keyword>
<dbReference type="EC" id="7.1.1.-" evidence="1"/>
<dbReference type="Gene3D" id="1.10.645.10">
    <property type="entry name" value="Cytochrome-c3 Hydrogenase, chain B"/>
    <property type="match status" value="1"/>
</dbReference>
<accession>A0A948RRD3</accession>
<name>A0A948RRD3_UNCEI</name>
<proteinExistence type="inferred from homology"/>
<dbReference type="InterPro" id="IPR001135">
    <property type="entry name" value="NADH_Q_OxRdtase_suD"/>
</dbReference>
<dbReference type="NCBIfam" id="NF004739">
    <property type="entry name" value="PRK06075.1"/>
    <property type="match status" value="1"/>
</dbReference>
<comment type="catalytic activity">
    <reaction evidence="1">
        <text>a quinone + NADH + 5 H(+)(in) = a quinol + NAD(+) + 4 H(+)(out)</text>
        <dbReference type="Rhea" id="RHEA:57888"/>
        <dbReference type="ChEBI" id="CHEBI:15378"/>
        <dbReference type="ChEBI" id="CHEBI:24646"/>
        <dbReference type="ChEBI" id="CHEBI:57540"/>
        <dbReference type="ChEBI" id="CHEBI:57945"/>
        <dbReference type="ChEBI" id="CHEBI:132124"/>
    </reaction>
</comment>
<protein>
    <recommendedName>
        <fullName evidence="1">NADH-quinone oxidoreductase subunit D</fullName>
        <ecNumber evidence="1">7.1.1.-</ecNumber>
    </recommendedName>
    <alternativeName>
        <fullName evidence="1">NADH dehydrogenase I subunit D</fullName>
    </alternativeName>
    <alternativeName>
        <fullName evidence="1">NDH-1 subunit D</fullName>
    </alternativeName>
</protein>
<reference evidence="3" key="1">
    <citation type="submission" date="2021-05" db="EMBL/GenBank/DDBJ databases">
        <title>Energy efficiency and biological interactions define the core microbiome of deep oligotrophic groundwater.</title>
        <authorList>
            <person name="Mehrshad M."/>
            <person name="Lopez-Fernandez M."/>
            <person name="Bell E."/>
            <person name="Bernier-Latmani R."/>
            <person name="Bertilsson S."/>
            <person name="Dopson M."/>
        </authorList>
    </citation>
    <scope>NUCLEOTIDE SEQUENCE</scope>
    <source>
        <strain evidence="3">Modern_marine.mb.64</strain>
    </source>
</reference>
<evidence type="ECO:0000313" key="4">
    <source>
        <dbReference type="Proteomes" id="UP000777784"/>
    </source>
</evidence>
<evidence type="ECO:0000256" key="1">
    <source>
        <dbReference type="HAMAP-Rule" id="MF_01358"/>
    </source>
</evidence>
<dbReference type="GO" id="GO:0048038">
    <property type="term" value="F:quinone binding"/>
    <property type="evidence" value="ECO:0007669"/>
    <property type="project" value="UniProtKB-KW"/>
</dbReference>
<dbReference type="GO" id="GO:0051287">
    <property type="term" value="F:NAD binding"/>
    <property type="evidence" value="ECO:0007669"/>
    <property type="project" value="InterPro"/>
</dbReference>
<dbReference type="EMBL" id="JAHJDP010000012">
    <property type="protein sequence ID" value="MBU2689585.1"/>
    <property type="molecule type" value="Genomic_DNA"/>
</dbReference>
<keyword evidence="1" id="KW-0472">Membrane</keyword>
<comment type="similarity">
    <text evidence="1">Belongs to the complex I 49 kDa subunit family.</text>
</comment>
<organism evidence="3 4">
    <name type="scientific">Eiseniibacteriota bacterium</name>
    <dbReference type="NCBI Taxonomy" id="2212470"/>
    <lineage>
        <taxon>Bacteria</taxon>
        <taxon>Candidatus Eiseniibacteriota</taxon>
    </lineage>
</organism>
<dbReference type="InterPro" id="IPR029014">
    <property type="entry name" value="NiFe-Hase_large"/>
</dbReference>
<dbReference type="HAMAP" id="MF_01358">
    <property type="entry name" value="NDH1_NuoD"/>
    <property type="match status" value="1"/>
</dbReference>
<dbReference type="InterPro" id="IPR022885">
    <property type="entry name" value="NDH1_su_D/H"/>
</dbReference>
<sequence length="404" mass="45207">MLPRKPIEASQTSPKVDTKTLEFNPSRVPQSPEDFGTDEMLINMGPQHPSTHGVLRVEITTDGEIIKKARPFIGYLHRCFEKCSELVGYPGTMPYTDRMDYLASMNCNHGYALAVEKLMGLEVPERAEYIRVIIAELGRIASHLVSFGSYALDLGAVTPIIYAFREREVILNIFEAVCGARLTYNYYRIGGVSGDLTPKMIDMIRDFVDYFEPKLIDYDNLLSYNKIFIERTANVGVIPLDMAINYGLTGPMLRGSGMKWDLRKNDPYSIYDRFDFNIPVGTGAQGQLGDCWDRYIVRMREMKESCKIIRQAIERIPAGAAIAENIPKIIKPPKGEVYVRVENPRGEMGYYIISDGSAKAYRCKARSASFANLAILQAIAPGVMLADLVAIIGSIDIVLGDVDR</sequence>
<dbReference type="PANTHER" id="PTHR11993:SF10">
    <property type="entry name" value="NADH DEHYDROGENASE [UBIQUINONE] IRON-SULFUR PROTEIN 2, MITOCHONDRIAL"/>
    <property type="match status" value="1"/>
</dbReference>
<dbReference type="PANTHER" id="PTHR11993">
    <property type="entry name" value="NADH-UBIQUINONE OXIDOREDUCTASE 49 KDA SUBUNIT"/>
    <property type="match status" value="1"/>
</dbReference>
<comment type="caution">
    <text evidence="3">The sequence shown here is derived from an EMBL/GenBank/DDBJ whole genome shotgun (WGS) entry which is preliminary data.</text>
</comment>
<dbReference type="Proteomes" id="UP000777784">
    <property type="component" value="Unassembled WGS sequence"/>
</dbReference>
<comment type="subunit">
    <text evidence="1">NDH-1 is composed of 14 different subunits. Subunits NuoB, C, D, E, F, and G constitute the peripheral sector of the complex.</text>
</comment>
<keyword evidence="1" id="KW-1003">Cell membrane</keyword>
<evidence type="ECO:0000313" key="3">
    <source>
        <dbReference type="EMBL" id="MBU2689585.1"/>
    </source>
</evidence>
<gene>
    <name evidence="1" type="primary">nuoD</name>
    <name evidence="3" type="ORF">KJ970_01535</name>
</gene>
<keyword evidence="1" id="KW-0830">Ubiquinone</keyword>
<feature type="domain" description="NADH-quinone oxidoreductase subunit D" evidence="2">
    <location>
        <begin position="153"/>
        <end position="326"/>
    </location>
</feature>
<dbReference type="SUPFAM" id="SSF56762">
    <property type="entry name" value="HydB/Nqo4-like"/>
    <property type="match status" value="1"/>
</dbReference>
<evidence type="ECO:0000259" key="2">
    <source>
        <dbReference type="Pfam" id="PF00346"/>
    </source>
</evidence>
<keyword evidence="3" id="KW-0560">Oxidoreductase</keyword>
<keyword evidence="1" id="KW-0813">Transport</keyword>
<comment type="function">
    <text evidence="1">NDH-1 shuttles electrons from NADH, via FMN and iron-sulfur (Fe-S) centers, to quinones in the respiratory chain. The immediate electron acceptor for the enzyme in this species is believed to be ubiquinone. Couples the redox reaction to proton translocation (for every two electrons transferred, four hydrogen ions are translocated across the cytoplasmic membrane), and thus conserves the redox energy in a proton gradient.</text>
</comment>
<dbReference type="Pfam" id="PF00346">
    <property type="entry name" value="Complex1_49kDa"/>
    <property type="match status" value="2"/>
</dbReference>